<accession>A0A415H4T0</accession>
<evidence type="ECO:0000313" key="5">
    <source>
        <dbReference type="Proteomes" id="UP000284152"/>
    </source>
</evidence>
<comment type="caution">
    <text evidence="4">The sequence shown here is derived from an EMBL/GenBank/DDBJ whole genome shotgun (WGS) entry which is preliminary data.</text>
</comment>
<evidence type="ECO:0000313" key="4">
    <source>
        <dbReference type="EMBL" id="RHK62321.1"/>
    </source>
</evidence>
<dbReference type="PANTHER" id="PTHR30461">
    <property type="entry name" value="DNA-INVERTASE FROM LAMBDOID PROPHAGE"/>
    <property type="match status" value="1"/>
</dbReference>
<dbReference type="SUPFAM" id="SSF53041">
    <property type="entry name" value="Resolvase-like"/>
    <property type="match status" value="1"/>
</dbReference>
<gene>
    <name evidence="4" type="ORF">DW054_10775</name>
</gene>
<dbReference type="Proteomes" id="UP000284152">
    <property type="component" value="Unassembled WGS sequence"/>
</dbReference>
<dbReference type="InterPro" id="IPR038109">
    <property type="entry name" value="DNA_bind_recomb_sf"/>
</dbReference>
<dbReference type="InterPro" id="IPR006119">
    <property type="entry name" value="Resolv_N"/>
</dbReference>
<dbReference type="PANTHER" id="PTHR30461:SF23">
    <property type="entry name" value="DNA RECOMBINASE-RELATED"/>
    <property type="match status" value="1"/>
</dbReference>
<evidence type="ECO:0000259" key="3">
    <source>
        <dbReference type="PROSITE" id="PS51737"/>
    </source>
</evidence>
<dbReference type="Gene3D" id="3.40.50.1390">
    <property type="entry name" value="Resolvase, N-terminal catalytic domain"/>
    <property type="match status" value="1"/>
</dbReference>
<dbReference type="Gene3D" id="3.90.1750.20">
    <property type="entry name" value="Putative Large Serine Recombinase, Chain B, Domain 2"/>
    <property type="match status" value="1"/>
</dbReference>
<evidence type="ECO:0000256" key="1">
    <source>
        <dbReference type="SAM" id="Coils"/>
    </source>
</evidence>
<proteinExistence type="predicted"/>
<dbReference type="AlphaFoldDB" id="A0A415H4T0"/>
<name>A0A415H4T0_9FIRM</name>
<sequence length="618" mass="70699">MAGIKEEKKIYLVGIYCRLSKDDGTDNESASIATQKSILTDYVKKQGWHIAKTYVDDGYSGTNFQRPSFQNMIKDIESGLINCVITKDLSRLGRNYLDCGLYLEVFFPEHNVRYIAVNDGVDTLNKSAMDITPFRNILNEMYAADISVKIKSAYRARFQQGKFMGTTAPYGYIKDPADHNHLLIDDKVAHVVKEIFDLALKGNGVAKICRHLNKQHILRPAAYAAERGETGFERHFEGNEDKRYIWSGNNVRSILRSPIYAGNLVGYKRIAANMKSKKRPSKLPEEWEVIPNTHEGIVTQEEFDIVQQLITSRRLPQNKGGFVNIFAGVIKCVDCGCALRAMNVHRRKRPEIIDCVQYSCNNYARNGRSECSAHNIEARDLFNAVLADINCFADMAVNDEKAVRAIEKRLTETDQSRAKALEKERKKLNKRLAELDRLFSSLYEDKVMERITERNFEMMSGKYQKEQLEIEARLKEVTETLNESYEKSRGIRDFLALIRNYQGLKELDATVINALIDKILVSEREKMADGTVKQEIKIYYKFIGFVDELHIIPTKRWAAMPAKNCTVCGVEYVPGSGASRYCPACAKKIRREKSNESKRRSREQKRIACMNCPQKMTD</sequence>
<dbReference type="Pfam" id="PF13408">
    <property type="entry name" value="Zn_ribbon_recom"/>
    <property type="match status" value="1"/>
</dbReference>
<feature type="domain" description="Recombinase" evidence="3">
    <location>
        <begin position="169"/>
        <end position="317"/>
    </location>
</feature>
<dbReference type="GO" id="GO:0003677">
    <property type="term" value="F:DNA binding"/>
    <property type="evidence" value="ECO:0007669"/>
    <property type="project" value="InterPro"/>
</dbReference>
<dbReference type="InterPro" id="IPR025378">
    <property type="entry name" value="DUF4368"/>
</dbReference>
<dbReference type="Pfam" id="PF00239">
    <property type="entry name" value="Resolvase"/>
    <property type="match status" value="1"/>
</dbReference>
<keyword evidence="1" id="KW-0175">Coiled coil</keyword>
<dbReference type="EMBL" id="QRNS01000016">
    <property type="protein sequence ID" value="RHK62321.1"/>
    <property type="molecule type" value="Genomic_DNA"/>
</dbReference>
<dbReference type="CDD" id="cd03770">
    <property type="entry name" value="SR_TndX_transposase"/>
    <property type="match status" value="1"/>
</dbReference>
<feature type="coiled-coil region" evidence="1">
    <location>
        <begin position="411"/>
        <end position="445"/>
    </location>
</feature>
<feature type="domain" description="Resolvase/invertase-type recombinase catalytic" evidence="2">
    <location>
        <begin position="12"/>
        <end position="161"/>
    </location>
</feature>
<reference evidence="4 5" key="1">
    <citation type="submission" date="2018-08" db="EMBL/GenBank/DDBJ databases">
        <title>A genome reference for cultivated species of the human gut microbiota.</title>
        <authorList>
            <person name="Zou Y."/>
            <person name="Xue W."/>
            <person name="Luo G."/>
        </authorList>
    </citation>
    <scope>NUCLEOTIDE SEQUENCE [LARGE SCALE GENOMIC DNA]</scope>
    <source>
        <strain evidence="4 5">AF42-21</strain>
    </source>
</reference>
<dbReference type="PROSITE" id="PS51736">
    <property type="entry name" value="RECOMBINASES_3"/>
    <property type="match status" value="1"/>
</dbReference>
<dbReference type="InterPro" id="IPR036162">
    <property type="entry name" value="Resolvase-like_N_sf"/>
</dbReference>
<evidence type="ECO:0000259" key="2">
    <source>
        <dbReference type="PROSITE" id="PS51736"/>
    </source>
</evidence>
<dbReference type="Pfam" id="PF07508">
    <property type="entry name" value="Recombinase"/>
    <property type="match status" value="1"/>
</dbReference>
<organism evidence="4 5">
    <name type="scientific">Dorea formicigenerans</name>
    <dbReference type="NCBI Taxonomy" id="39486"/>
    <lineage>
        <taxon>Bacteria</taxon>
        <taxon>Bacillati</taxon>
        <taxon>Bacillota</taxon>
        <taxon>Clostridia</taxon>
        <taxon>Lachnospirales</taxon>
        <taxon>Lachnospiraceae</taxon>
        <taxon>Dorea</taxon>
    </lineage>
</organism>
<dbReference type="Pfam" id="PF14287">
    <property type="entry name" value="DUF4368"/>
    <property type="match status" value="1"/>
</dbReference>
<dbReference type="InterPro" id="IPR011109">
    <property type="entry name" value="DNA_bind_recombinase_dom"/>
</dbReference>
<dbReference type="GO" id="GO:0000150">
    <property type="term" value="F:DNA strand exchange activity"/>
    <property type="evidence" value="ECO:0007669"/>
    <property type="project" value="InterPro"/>
</dbReference>
<protein>
    <submittedName>
        <fullName evidence="4">DUF4368 domain-containing protein</fullName>
    </submittedName>
</protein>
<dbReference type="SMART" id="SM00857">
    <property type="entry name" value="Resolvase"/>
    <property type="match status" value="1"/>
</dbReference>
<dbReference type="InterPro" id="IPR025827">
    <property type="entry name" value="Zn_ribbon_recom_dom"/>
</dbReference>
<dbReference type="InterPro" id="IPR050639">
    <property type="entry name" value="SSR_resolvase"/>
</dbReference>
<dbReference type="PROSITE" id="PS51737">
    <property type="entry name" value="RECOMBINASE_DNA_BIND"/>
    <property type="match status" value="1"/>
</dbReference>